<dbReference type="InterPro" id="IPR011527">
    <property type="entry name" value="ABC1_TM_dom"/>
</dbReference>
<dbReference type="PROSITE" id="PS50929">
    <property type="entry name" value="ABC_TM1F"/>
    <property type="match status" value="1"/>
</dbReference>
<feature type="domain" description="ABC transmembrane type-1" evidence="11">
    <location>
        <begin position="26"/>
        <end position="319"/>
    </location>
</feature>
<gene>
    <name evidence="12" type="ORF">HH215_18745</name>
</gene>
<dbReference type="Proteomes" id="UP000502248">
    <property type="component" value="Chromosome"/>
</dbReference>
<evidence type="ECO:0000256" key="8">
    <source>
        <dbReference type="ARBA" id="ARBA00023136"/>
    </source>
</evidence>
<protein>
    <submittedName>
        <fullName evidence="12">ABC transporter ATP-binding protein</fullName>
    </submittedName>
</protein>
<evidence type="ECO:0000256" key="2">
    <source>
        <dbReference type="ARBA" id="ARBA00022448"/>
    </source>
</evidence>
<feature type="transmembrane region" description="Helical" evidence="9">
    <location>
        <begin position="155"/>
        <end position="172"/>
    </location>
</feature>
<dbReference type="FunFam" id="1.20.1560.10:FF:000011">
    <property type="entry name" value="Multidrug ABC transporter ATP-binding protein"/>
    <property type="match status" value="1"/>
</dbReference>
<keyword evidence="8 9" id="KW-0472">Membrane</keyword>
<evidence type="ECO:0000256" key="5">
    <source>
        <dbReference type="ARBA" id="ARBA00022741"/>
    </source>
</evidence>
<keyword evidence="6 12" id="KW-0067">ATP-binding</keyword>
<dbReference type="AlphaFoldDB" id="A0A7Z2VL04"/>
<dbReference type="InterPro" id="IPR003439">
    <property type="entry name" value="ABC_transporter-like_ATP-bd"/>
</dbReference>
<dbReference type="PROSITE" id="PS50893">
    <property type="entry name" value="ABC_TRANSPORTER_2"/>
    <property type="match status" value="1"/>
</dbReference>
<dbReference type="Gene3D" id="3.40.50.300">
    <property type="entry name" value="P-loop containing nucleotide triphosphate hydrolases"/>
    <property type="match status" value="1"/>
</dbReference>
<keyword evidence="3" id="KW-1003">Cell membrane</keyword>
<comment type="subcellular location">
    <subcellularLocation>
        <location evidence="1">Cell membrane</location>
        <topology evidence="1">Multi-pass membrane protein</topology>
    </subcellularLocation>
</comment>
<evidence type="ECO:0000256" key="4">
    <source>
        <dbReference type="ARBA" id="ARBA00022692"/>
    </source>
</evidence>
<evidence type="ECO:0000256" key="9">
    <source>
        <dbReference type="SAM" id="Phobius"/>
    </source>
</evidence>
<keyword evidence="13" id="KW-1185">Reference proteome</keyword>
<dbReference type="InterPro" id="IPR017871">
    <property type="entry name" value="ABC_transporter-like_CS"/>
</dbReference>
<dbReference type="SUPFAM" id="SSF52540">
    <property type="entry name" value="P-loop containing nucleoside triphosphate hydrolases"/>
    <property type="match status" value="1"/>
</dbReference>
<evidence type="ECO:0000259" key="10">
    <source>
        <dbReference type="PROSITE" id="PS50893"/>
    </source>
</evidence>
<dbReference type="Gene3D" id="1.20.1560.10">
    <property type="entry name" value="ABC transporter type 1, transmembrane domain"/>
    <property type="match status" value="1"/>
</dbReference>
<dbReference type="InterPro" id="IPR003593">
    <property type="entry name" value="AAA+_ATPase"/>
</dbReference>
<accession>A0A7Z2VL04</accession>
<dbReference type="InterPro" id="IPR039421">
    <property type="entry name" value="Type_1_exporter"/>
</dbReference>
<organism evidence="12 13">
    <name type="scientific">Cohnella herbarum</name>
    <dbReference type="NCBI Taxonomy" id="2728023"/>
    <lineage>
        <taxon>Bacteria</taxon>
        <taxon>Bacillati</taxon>
        <taxon>Bacillota</taxon>
        <taxon>Bacilli</taxon>
        <taxon>Bacillales</taxon>
        <taxon>Paenibacillaceae</taxon>
        <taxon>Cohnella</taxon>
    </lineage>
</organism>
<evidence type="ECO:0000256" key="6">
    <source>
        <dbReference type="ARBA" id="ARBA00022840"/>
    </source>
</evidence>
<dbReference type="FunFam" id="3.40.50.300:FF:000287">
    <property type="entry name" value="Multidrug ABC transporter ATP-binding protein"/>
    <property type="match status" value="1"/>
</dbReference>
<evidence type="ECO:0000313" key="12">
    <source>
        <dbReference type="EMBL" id="QJD85017.1"/>
    </source>
</evidence>
<dbReference type="RefSeq" id="WP_169281293.1">
    <property type="nucleotide sequence ID" value="NZ_CP051680.1"/>
</dbReference>
<dbReference type="InterPro" id="IPR036640">
    <property type="entry name" value="ABC1_TM_sf"/>
</dbReference>
<keyword evidence="2" id="KW-0813">Transport</keyword>
<dbReference type="GO" id="GO:0015421">
    <property type="term" value="F:ABC-type oligopeptide transporter activity"/>
    <property type="evidence" value="ECO:0007669"/>
    <property type="project" value="TreeGrafter"/>
</dbReference>
<dbReference type="GO" id="GO:0005524">
    <property type="term" value="F:ATP binding"/>
    <property type="evidence" value="ECO:0007669"/>
    <property type="project" value="UniProtKB-KW"/>
</dbReference>
<dbReference type="EMBL" id="CP051680">
    <property type="protein sequence ID" value="QJD85017.1"/>
    <property type="molecule type" value="Genomic_DNA"/>
</dbReference>
<keyword evidence="4 9" id="KW-0812">Transmembrane</keyword>
<evidence type="ECO:0000259" key="11">
    <source>
        <dbReference type="PROSITE" id="PS50929"/>
    </source>
</evidence>
<dbReference type="InterPro" id="IPR027417">
    <property type="entry name" value="P-loop_NTPase"/>
</dbReference>
<keyword evidence="7 9" id="KW-1133">Transmembrane helix</keyword>
<evidence type="ECO:0000256" key="1">
    <source>
        <dbReference type="ARBA" id="ARBA00004651"/>
    </source>
</evidence>
<dbReference type="PANTHER" id="PTHR43394">
    <property type="entry name" value="ATP-DEPENDENT PERMEASE MDL1, MITOCHONDRIAL"/>
    <property type="match status" value="1"/>
</dbReference>
<keyword evidence="5" id="KW-0547">Nucleotide-binding</keyword>
<dbReference type="PANTHER" id="PTHR43394:SF1">
    <property type="entry name" value="ATP-BINDING CASSETTE SUB-FAMILY B MEMBER 10, MITOCHONDRIAL"/>
    <property type="match status" value="1"/>
</dbReference>
<dbReference type="CDD" id="cd18547">
    <property type="entry name" value="ABC_6TM_Tm288_like"/>
    <property type="match status" value="1"/>
</dbReference>
<evidence type="ECO:0000313" key="13">
    <source>
        <dbReference type="Proteomes" id="UP000502248"/>
    </source>
</evidence>
<proteinExistence type="predicted"/>
<reference evidence="12 13" key="1">
    <citation type="submission" date="2020-04" db="EMBL/GenBank/DDBJ databases">
        <title>Genome sequencing of novel species.</title>
        <authorList>
            <person name="Heo J."/>
            <person name="Kim S.-J."/>
            <person name="Kim J.-S."/>
            <person name="Hong S.-B."/>
            <person name="Kwon S.-W."/>
        </authorList>
    </citation>
    <scope>NUCLEOTIDE SEQUENCE [LARGE SCALE GENOMIC DNA]</scope>
    <source>
        <strain evidence="12 13">MFER-1</strain>
    </source>
</reference>
<dbReference type="SUPFAM" id="SSF90123">
    <property type="entry name" value="ABC transporter transmembrane region"/>
    <property type="match status" value="1"/>
</dbReference>
<sequence length="595" mass="65993">MKPKNFKHTVSRLIVYLRRYRSSLGLVLAVALLGTLFQIAAPKLTGLIVTELFDGALARLQGVESPGIDMAFIARILVLLSILYAFSALFSYVQLWFAGNLAQRTVFDLRRELNHKFAKLPLGYYDARSSGDLLSRAVNDVDNVSNTLQQVVSQFLSSVITIVGIVIMMLAVNFWMTVAVLVTLPLSFFGMKTIAKRSMPHFQAMQRSLGELNGHVEETYSAHSTVKAYGTEQENLRAFRKKNEELYRAGKLAPFISGLVMPLISMINNLGYIAICLLGGFLVTRGAIGIGDVQAFIQYSRSFSQPLMQAANIVNMIQSGVASAERIFEILDEAEEIPESSKPSRIPSPRGEVRFERIDFSYKEETRLIESLNLHVDQGAKVAIVGPTGAGKSTMVNLLMRFYEVDAGRITVDGFDIAMLTREDLRSLFGMVLQDTWLFTGTIRDNIAFGKPGAKEVEIQEAAVLAHADVFIRQLPDGYDTVINEEGGSLSQGQKQLLTIARAILADPVILLLDEATSNVDTRTEAYIQQAMKSLMQDRTTFIIAHRLSTVRDADLILVMDQGSIIEQGTHEELLKLQGFYSELYNSQFESAETA</sequence>
<dbReference type="PROSITE" id="PS00211">
    <property type="entry name" value="ABC_TRANSPORTER_1"/>
    <property type="match status" value="1"/>
</dbReference>
<dbReference type="KEGG" id="cheb:HH215_18745"/>
<feature type="transmembrane region" description="Helical" evidence="9">
    <location>
        <begin position="70"/>
        <end position="93"/>
    </location>
</feature>
<evidence type="ECO:0000256" key="3">
    <source>
        <dbReference type="ARBA" id="ARBA00022475"/>
    </source>
</evidence>
<evidence type="ECO:0000256" key="7">
    <source>
        <dbReference type="ARBA" id="ARBA00022989"/>
    </source>
</evidence>
<dbReference type="Pfam" id="PF00664">
    <property type="entry name" value="ABC_membrane"/>
    <property type="match status" value="1"/>
</dbReference>
<dbReference type="GO" id="GO:0005886">
    <property type="term" value="C:plasma membrane"/>
    <property type="evidence" value="ECO:0007669"/>
    <property type="project" value="UniProtKB-SubCell"/>
</dbReference>
<dbReference type="SMART" id="SM00382">
    <property type="entry name" value="AAA"/>
    <property type="match status" value="1"/>
</dbReference>
<dbReference type="CDD" id="cd03254">
    <property type="entry name" value="ABCC_Glucan_exporter_like"/>
    <property type="match status" value="1"/>
</dbReference>
<dbReference type="Pfam" id="PF00005">
    <property type="entry name" value="ABC_tran"/>
    <property type="match status" value="1"/>
</dbReference>
<name>A0A7Z2VL04_9BACL</name>
<dbReference type="GO" id="GO:0016887">
    <property type="term" value="F:ATP hydrolysis activity"/>
    <property type="evidence" value="ECO:0007669"/>
    <property type="project" value="InterPro"/>
</dbReference>
<feature type="domain" description="ABC transporter" evidence="10">
    <location>
        <begin position="353"/>
        <end position="587"/>
    </location>
</feature>